<accession>A0A7W6BGG0</accession>
<feature type="chain" id="PRO_5031188826" description="17 kDa surface antigen" evidence="1">
    <location>
        <begin position="37"/>
        <end position="112"/>
    </location>
</feature>
<keyword evidence="1" id="KW-0732">Signal</keyword>
<gene>
    <name evidence="2" type="ORF">GGR43_002230</name>
</gene>
<reference evidence="2 3" key="1">
    <citation type="submission" date="2020-08" db="EMBL/GenBank/DDBJ databases">
        <title>Genomic Encyclopedia of Type Strains, Phase IV (KMG-IV): sequencing the most valuable type-strain genomes for metagenomic binning, comparative biology and taxonomic classification.</title>
        <authorList>
            <person name="Goeker M."/>
        </authorList>
    </citation>
    <scope>NUCLEOTIDE SEQUENCE [LARGE SCALE GENOMIC DNA]</scope>
    <source>
        <strain evidence="2 3">DSM 26189</strain>
    </source>
</reference>
<evidence type="ECO:0000256" key="1">
    <source>
        <dbReference type="SAM" id="SignalP"/>
    </source>
</evidence>
<evidence type="ECO:0008006" key="4">
    <source>
        <dbReference type="Google" id="ProtNLM"/>
    </source>
</evidence>
<name>A0A7W6BGG0_9SPHN</name>
<dbReference type="EMBL" id="JACIDT010000007">
    <property type="protein sequence ID" value="MBB3926510.1"/>
    <property type="molecule type" value="Genomic_DNA"/>
</dbReference>
<dbReference type="Proteomes" id="UP000571950">
    <property type="component" value="Unassembled WGS sequence"/>
</dbReference>
<proteinExistence type="predicted"/>
<dbReference type="AlphaFoldDB" id="A0A7W6BGG0"/>
<evidence type="ECO:0000313" key="3">
    <source>
        <dbReference type="Proteomes" id="UP000571950"/>
    </source>
</evidence>
<keyword evidence="3" id="KW-1185">Reference proteome</keyword>
<sequence>MKGRTMRKFPMSRSLAVAVAASLMAPALLVPEAADARPRAHKKHAYKEWRGRDGRMYCRKSDGTTGLVVGLAGGALLGRAVDTEGDRAMGTILGAAAGGLIGKSVDSKRTCR</sequence>
<feature type="signal peptide" evidence="1">
    <location>
        <begin position="1"/>
        <end position="36"/>
    </location>
</feature>
<evidence type="ECO:0000313" key="2">
    <source>
        <dbReference type="EMBL" id="MBB3926510.1"/>
    </source>
</evidence>
<comment type="caution">
    <text evidence="2">The sequence shown here is derived from an EMBL/GenBank/DDBJ whole genome shotgun (WGS) entry which is preliminary data.</text>
</comment>
<protein>
    <recommendedName>
        <fullName evidence="4">17 kDa surface antigen</fullName>
    </recommendedName>
</protein>
<organism evidence="2 3">
    <name type="scientific">Sphingobium jiangsuense</name>
    <dbReference type="NCBI Taxonomy" id="870476"/>
    <lineage>
        <taxon>Bacteria</taxon>
        <taxon>Pseudomonadati</taxon>
        <taxon>Pseudomonadota</taxon>
        <taxon>Alphaproteobacteria</taxon>
        <taxon>Sphingomonadales</taxon>
        <taxon>Sphingomonadaceae</taxon>
        <taxon>Sphingobium</taxon>
    </lineage>
</organism>